<evidence type="ECO:0000313" key="1">
    <source>
        <dbReference type="EMBL" id="PRD55008.1"/>
    </source>
</evidence>
<proteinExistence type="predicted"/>
<organism evidence="1 2">
    <name type="scientific">Phyllobacterium myrsinacearum</name>
    <dbReference type="NCBI Taxonomy" id="28101"/>
    <lineage>
        <taxon>Bacteria</taxon>
        <taxon>Pseudomonadati</taxon>
        <taxon>Pseudomonadota</taxon>
        <taxon>Alphaproteobacteria</taxon>
        <taxon>Hyphomicrobiales</taxon>
        <taxon>Phyllobacteriaceae</taxon>
        <taxon>Phyllobacterium</taxon>
    </lineage>
</organism>
<gene>
    <name evidence="1" type="ORF">C5750_07370</name>
</gene>
<sequence length="152" mass="16373">MWHSSRPNIETEKIVMTAAPITAMTSTPVITPTDHSLTSQNIFEHVVDNARTLPQGASPADLGSALIENLKGFLDRTGKFSSRISEAGKPASQPSFAYTEPNTALPERIQGKQLDHVIASLGSMFDHSIETQMIVRSTTQISGAVNTLVKGQ</sequence>
<name>A0A2S9JP36_9HYPH</name>
<evidence type="ECO:0000313" key="2">
    <source>
        <dbReference type="Proteomes" id="UP000238563"/>
    </source>
</evidence>
<accession>A0A2S9JP36</accession>
<reference evidence="1 2" key="1">
    <citation type="submission" date="2018-02" db="EMBL/GenBank/DDBJ databases">
        <title>The draft genome of Phyllobacterium myrsinacearum DSM5892.</title>
        <authorList>
            <person name="Li L."/>
            <person name="Liu L."/>
            <person name="Zhang X."/>
            <person name="Wang T."/>
        </authorList>
    </citation>
    <scope>NUCLEOTIDE SEQUENCE [LARGE SCALE GENOMIC DNA]</scope>
    <source>
        <strain evidence="1 2">DSM 5892</strain>
    </source>
</reference>
<dbReference type="EMBL" id="PVBT01000002">
    <property type="protein sequence ID" value="PRD55008.1"/>
    <property type="molecule type" value="Genomic_DNA"/>
</dbReference>
<keyword evidence="2" id="KW-1185">Reference proteome</keyword>
<comment type="caution">
    <text evidence="1">The sequence shown here is derived from an EMBL/GenBank/DDBJ whole genome shotgun (WGS) entry which is preliminary data.</text>
</comment>
<dbReference type="Proteomes" id="UP000238563">
    <property type="component" value="Unassembled WGS sequence"/>
</dbReference>
<dbReference type="AlphaFoldDB" id="A0A2S9JP36"/>
<protein>
    <submittedName>
        <fullName evidence="1">Uncharacterized protein</fullName>
    </submittedName>
</protein>